<evidence type="ECO:0000259" key="3">
    <source>
        <dbReference type="PROSITE" id="PS50801"/>
    </source>
</evidence>
<dbReference type="PANTHER" id="PTHR33495:SF2">
    <property type="entry name" value="ANTI-SIGMA FACTOR ANTAGONIST TM_1081-RELATED"/>
    <property type="match status" value="1"/>
</dbReference>
<dbReference type="NCBIfam" id="TIGR00377">
    <property type="entry name" value="ant_ant_sig"/>
    <property type="match status" value="1"/>
</dbReference>
<evidence type="ECO:0000256" key="2">
    <source>
        <dbReference type="RuleBase" id="RU003749"/>
    </source>
</evidence>
<accession>A0A5Q0GYG7</accession>
<evidence type="ECO:0000313" key="5">
    <source>
        <dbReference type="Proteomes" id="UP000325787"/>
    </source>
</evidence>
<reference evidence="5" key="1">
    <citation type="journal article" date="2021" name="Curr. Microbiol.">
        <title>Complete genome of nocamycin-producing strain Saccharothrix syringae NRRL B-16468 reveals the biosynthetic potential for secondary metabolites.</title>
        <authorList>
            <person name="Mo X."/>
            <person name="Yang S."/>
        </authorList>
    </citation>
    <scope>NUCLEOTIDE SEQUENCE [LARGE SCALE GENOMIC DNA]</scope>
    <source>
        <strain evidence="5">ATCC 51364 / DSM 43886 / JCM 6844 / KCTC 9398 / NBRC 14523 / NRRL B-16468 / INA 2240</strain>
    </source>
</reference>
<dbReference type="InterPro" id="IPR002645">
    <property type="entry name" value="STAS_dom"/>
</dbReference>
<comment type="similarity">
    <text evidence="1 2">Belongs to the anti-sigma-factor antagonist family.</text>
</comment>
<dbReference type="Pfam" id="PF01740">
    <property type="entry name" value="STAS"/>
    <property type="match status" value="1"/>
</dbReference>
<sequence>MAVEGVRGHGGVRGRVRRSVVLEDVEESVTVEVVEGGDAFVAAVHGDVDVDNFRRVREVLFTCLNRGAPALVVDLDDVGFFGSMGIAVLVEARQRADVLDVGFAVVAGRRAVARPIRVADMEELLGLHRTLDEALAAVRGGGSDGFSWWSS</sequence>
<feature type="domain" description="STAS" evidence="3">
    <location>
        <begin position="29"/>
        <end position="138"/>
    </location>
</feature>
<name>A0A5Q0GYG7_SACSY</name>
<dbReference type="CDD" id="cd07043">
    <property type="entry name" value="STAS_anti-anti-sigma_factors"/>
    <property type="match status" value="1"/>
</dbReference>
<dbReference type="InterPro" id="IPR003658">
    <property type="entry name" value="Anti-sigma_ant"/>
</dbReference>
<dbReference type="SUPFAM" id="SSF52091">
    <property type="entry name" value="SpoIIaa-like"/>
    <property type="match status" value="1"/>
</dbReference>
<dbReference type="GO" id="GO:0043856">
    <property type="term" value="F:anti-sigma factor antagonist activity"/>
    <property type="evidence" value="ECO:0007669"/>
    <property type="project" value="InterPro"/>
</dbReference>
<dbReference type="Proteomes" id="UP000325787">
    <property type="component" value="Chromosome"/>
</dbReference>
<dbReference type="Gene3D" id="3.30.750.24">
    <property type="entry name" value="STAS domain"/>
    <property type="match status" value="1"/>
</dbReference>
<evidence type="ECO:0000256" key="1">
    <source>
        <dbReference type="ARBA" id="ARBA00009013"/>
    </source>
</evidence>
<gene>
    <name evidence="4" type="ORF">EKG83_17630</name>
</gene>
<keyword evidence="5" id="KW-1185">Reference proteome</keyword>
<proteinExistence type="inferred from homology"/>
<dbReference type="EMBL" id="CP034550">
    <property type="protein sequence ID" value="QFZ19031.1"/>
    <property type="molecule type" value="Genomic_DNA"/>
</dbReference>
<dbReference type="OrthoDB" id="4484870at2"/>
<dbReference type="AlphaFoldDB" id="A0A5Q0GYG7"/>
<protein>
    <recommendedName>
        <fullName evidence="2">Anti-sigma factor antagonist</fullName>
    </recommendedName>
</protein>
<dbReference type="PANTHER" id="PTHR33495">
    <property type="entry name" value="ANTI-SIGMA FACTOR ANTAGONIST TM_1081-RELATED-RELATED"/>
    <property type="match status" value="1"/>
</dbReference>
<organism evidence="4 5">
    <name type="scientific">Saccharothrix syringae</name>
    <name type="common">Nocardiopsis syringae</name>
    <dbReference type="NCBI Taxonomy" id="103733"/>
    <lineage>
        <taxon>Bacteria</taxon>
        <taxon>Bacillati</taxon>
        <taxon>Actinomycetota</taxon>
        <taxon>Actinomycetes</taxon>
        <taxon>Pseudonocardiales</taxon>
        <taxon>Pseudonocardiaceae</taxon>
        <taxon>Saccharothrix</taxon>
    </lineage>
</organism>
<evidence type="ECO:0000313" key="4">
    <source>
        <dbReference type="EMBL" id="QFZ19031.1"/>
    </source>
</evidence>
<dbReference type="PROSITE" id="PS50801">
    <property type="entry name" value="STAS"/>
    <property type="match status" value="1"/>
</dbReference>
<dbReference type="KEGG" id="ssyi:EKG83_17630"/>
<dbReference type="InterPro" id="IPR036513">
    <property type="entry name" value="STAS_dom_sf"/>
</dbReference>